<keyword evidence="2" id="KW-1185">Reference proteome</keyword>
<dbReference type="AlphaFoldDB" id="A0A840F5H2"/>
<dbReference type="EMBL" id="JACIFP010000001">
    <property type="protein sequence ID" value="MBB4137793.1"/>
    <property type="molecule type" value="Genomic_DNA"/>
</dbReference>
<gene>
    <name evidence="1" type="ORF">BKA16_004345</name>
</gene>
<evidence type="ECO:0000313" key="2">
    <source>
        <dbReference type="Proteomes" id="UP000551501"/>
    </source>
</evidence>
<protein>
    <submittedName>
        <fullName evidence="1">Uncharacterized protein</fullName>
    </submittedName>
</protein>
<dbReference type="RefSeq" id="WP_281378432.1">
    <property type="nucleotide sequence ID" value="NZ_BAABHL010000001.1"/>
</dbReference>
<organism evidence="1 2">
    <name type="scientific">Gordonia humi</name>
    <dbReference type="NCBI Taxonomy" id="686429"/>
    <lineage>
        <taxon>Bacteria</taxon>
        <taxon>Bacillati</taxon>
        <taxon>Actinomycetota</taxon>
        <taxon>Actinomycetes</taxon>
        <taxon>Mycobacteriales</taxon>
        <taxon>Gordoniaceae</taxon>
        <taxon>Gordonia</taxon>
    </lineage>
</organism>
<sequence>MVYTVVRASGTASSTGQFIVKDSTRIADAEKPVAVEVSAA</sequence>
<proteinExistence type="predicted"/>
<name>A0A840F5H2_9ACTN</name>
<dbReference type="Proteomes" id="UP000551501">
    <property type="component" value="Unassembled WGS sequence"/>
</dbReference>
<accession>A0A840F5H2</accession>
<reference evidence="1 2" key="1">
    <citation type="submission" date="2020-08" db="EMBL/GenBank/DDBJ databases">
        <title>Sequencing the genomes of 1000 actinobacteria strains.</title>
        <authorList>
            <person name="Klenk H.-P."/>
        </authorList>
    </citation>
    <scope>NUCLEOTIDE SEQUENCE [LARGE SCALE GENOMIC DNA]</scope>
    <source>
        <strain evidence="1 2">DSM 45298</strain>
    </source>
</reference>
<evidence type="ECO:0000313" key="1">
    <source>
        <dbReference type="EMBL" id="MBB4137793.1"/>
    </source>
</evidence>
<comment type="caution">
    <text evidence="1">The sequence shown here is derived from an EMBL/GenBank/DDBJ whole genome shotgun (WGS) entry which is preliminary data.</text>
</comment>